<organism evidence="8 9">
    <name type="scientific">Thermosipho melanesiensis</name>
    <dbReference type="NCBI Taxonomy" id="46541"/>
    <lineage>
        <taxon>Bacteria</taxon>
        <taxon>Thermotogati</taxon>
        <taxon>Thermotogota</taxon>
        <taxon>Thermotogae</taxon>
        <taxon>Thermotogales</taxon>
        <taxon>Fervidobacteriaceae</taxon>
        <taxon>Thermosipho</taxon>
    </lineage>
</organism>
<sequence length="141" mass="16369">MIVDIGTILLNVESNKLKKISFSNEKSYEELTENNFTKQIIEYLKGKRKFFDFEVELKGGPVFLKIWNYVRKIPYGETMTYGEVAKVLNLNPRIIGFAMKANLLPIYIPCHRVVGKNDIGGFSGGIKWKKFLLELEKKYIR</sequence>
<evidence type="ECO:0000256" key="1">
    <source>
        <dbReference type="ARBA" id="ARBA00001286"/>
    </source>
</evidence>
<evidence type="ECO:0000313" key="9">
    <source>
        <dbReference type="Proteomes" id="UP000185490"/>
    </source>
</evidence>
<dbReference type="InterPro" id="IPR036217">
    <property type="entry name" value="MethylDNA_cys_MeTrfase_DNAb"/>
</dbReference>
<evidence type="ECO:0000259" key="7">
    <source>
        <dbReference type="Pfam" id="PF01035"/>
    </source>
</evidence>
<evidence type="ECO:0000256" key="2">
    <source>
        <dbReference type="ARBA" id="ARBA00022603"/>
    </source>
</evidence>
<dbReference type="InterPro" id="IPR001497">
    <property type="entry name" value="MethylDNA_cys_MeTrfase_AS"/>
</dbReference>
<keyword evidence="9" id="KW-1185">Reference proteome</keyword>
<proteinExistence type="predicted"/>
<keyword evidence="3" id="KW-0808">Transferase</keyword>
<keyword evidence="2 8" id="KW-0489">Methyltransferase</keyword>
<keyword evidence="5" id="KW-0234">DNA repair</keyword>
<evidence type="ECO:0000256" key="5">
    <source>
        <dbReference type="ARBA" id="ARBA00023204"/>
    </source>
</evidence>
<evidence type="ECO:0000256" key="4">
    <source>
        <dbReference type="ARBA" id="ARBA00022763"/>
    </source>
</evidence>
<dbReference type="PANTHER" id="PTHR10815">
    <property type="entry name" value="METHYLATED-DNA--PROTEIN-CYSTEINE METHYLTRANSFERASE"/>
    <property type="match status" value="1"/>
</dbReference>
<evidence type="ECO:0000313" key="8">
    <source>
        <dbReference type="EMBL" id="APT74173.1"/>
    </source>
</evidence>
<feature type="domain" description="Methylated-DNA-[protein]-cysteine S-methyltransferase DNA binding" evidence="7">
    <location>
        <begin position="64"/>
        <end position="137"/>
    </location>
</feature>
<dbReference type="Proteomes" id="UP000185490">
    <property type="component" value="Chromosome"/>
</dbReference>
<dbReference type="SUPFAM" id="SSF46767">
    <property type="entry name" value="Methylated DNA-protein cysteine methyltransferase, C-terminal domain"/>
    <property type="match status" value="1"/>
</dbReference>
<accession>A0ABM6GET8</accession>
<dbReference type="CDD" id="cd06445">
    <property type="entry name" value="ATase"/>
    <property type="match status" value="1"/>
</dbReference>
<dbReference type="PROSITE" id="PS00374">
    <property type="entry name" value="MGMT"/>
    <property type="match status" value="1"/>
</dbReference>
<dbReference type="PANTHER" id="PTHR10815:SF5">
    <property type="entry name" value="METHYLATED-DNA--PROTEIN-CYSTEINE METHYLTRANSFERASE"/>
    <property type="match status" value="1"/>
</dbReference>
<reference evidence="8 9" key="1">
    <citation type="submission" date="2014-02" db="EMBL/GenBank/DDBJ databases">
        <title>Diversity of Thermotogales isolates from hydrothermal vents.</title>
        <authorList>
            <person name="Haverkamp T.H.A."/>
            <person name="Lossouarn J."/>
            <person name="Geslin C."/>
            <person name="Nesbo C.L."/>
        </authorList>
    </citation>
    <scope>NUCLEOTIDE SEQUENCE [LARGE SCALE GENOMIC DNA]</scope>
    <source>
        <strain evidence="8 9">431</strain>
    </source>
</reference>
<keyword evidence="4" id="KW-0227">DNA damage</keyword>
<evidence type="ECO:0000256" key="6">
    <source>
        <dbReference type="ARBA" id="ARBA00049348"/>
    </source>
</evidence>
<dbReference type="GO" id="GO:0008168">
    <property type="term" value="F:methyltransferase activity"/>
    <property type="evidence" value="ECO:0007669"/>
    <property type="project" value="UniProtKB-KW"/>
</dbReference>
<dbReference type="InterPro" id="IPR014048">
    <property type="entry name" value="MethylDNA_cys_MeTrfase_DNA-bd"/>
</dbReference>
<dbReference type="Pfam" id="PF01035">
    <property type="entry name" value="DNA_binding_1"/>
    <property type="match status" value="1"/>
</dbReference>
<comment type="catalytic activity">
    <reaction evidence="1">
        <text>a 4-O-methyl-thymidine in DNA + L-cysteinyl-[protein] = a thymidine in DNA + S-methyl-L-cysteinyl-[protein]</text>
        <dbReference type="Rhea" id="RHEA:53428"/>
        <dbReference type="Rhea" id="RHEA-COMP:10131"/>
        <dbReference type="Rhea" id="RHEA-COMP:10132"/>
        <dbReference type="Rhea" id="RHEA-COMP:13555"/>
        <dbReference type="Rhea" id="RHEA-COMP:13556"/>
        <dbReference type="ChEBI" id="CHEBI:29950"/>
        <dbReference type="ChEBI" id="CHEBI:82612"/>
        <dbReference type="ChEBI" id="CHEBI:137386"/>
        <dbReference type="ChEBI" id="CHEBI:137387"/>
        <dbReference type="EC" id="2.1.1.63"/>
    </reaction>
</comment>
<dbReference type="Gene3D" id="1.10.10.10">
    <property type="entry name" value="Winged helix-like DNA-binding domain superfamily/Winged helix DNA-binding domain"/>
    <property type="match status" value="1"/>
</dbReference>
<dbReference type="EMBL" id="CP007389">
    <property type="protein sequence ID" value="APT74173.1"/>
    <property type="molecule type" value="Genomic_DNA"/>
</dbReference>
<dbReference type="InterPro" id="IPR036388">
    <property type="entry name" value="WH-like_DNA-bd_sf"/>
</dbReference>
<evidence type="ECO:0000256" key="3">
    <source>
        <dbReference type="ARBA" id="ARBA00022679"/>
    </source>
</evidence>
<name>A0ABM6GET8_9BACT</name>
<gene>
    <name evidence="8" type="ORF">BW47_06520</name>
</gene>
<dbReference type="NCBIfam" id="TIGR00589">
    <property type="entry name" value="ogt"/>
    <property type="match status" value="1"/>
</dbReference>
<comment type="catalytic activity">
    <reaction evidence="6">
        <text>a 6-O-methyl-2'-deoxyguanosine in DNA + L-cysteinyl-[protein] = S-methyl-L-cysteinyl-[protein] + a 2'-deoxyguanosine in DNA</text>
        <dbReference type="Rhea" id="RHEA:24000"/>
        <dbReference type="Rhea" id="RHEA-COMP:10131"/>
        <dbReference type="Rhea" id="RHEA-COMP:10132"/>
        <dbReference type="Rhea" id="RHEA-COMP:11367"/>
        <dbReference type="Rhea" id="RHEA-COMP:11368"/>
        <dbReference type="ChEBI" id="CHEBI:29950"/>
        <dbReference type="ChEBI" id="CHEBI:82612"/>
        <dbReference type="ChEBI" id="CHEBI:85445"/>
        <dbReference type="ChEBI" id="CHEBI:85448"/>
        <dbReference type="EC" id="2.1.1.63"/>
    </reaction>
</comment>
<dbReference type="GO" id="GO:0032259">
    <property type="term" value="P:methylation"/>
    <property type="evidence" value="ECO:0007669"/>
    <property type="project" value="UniProtKB-KW"/>
</dbReference>
<protein>
    <submittedName>
        <fullName evidence="8">Cysteine methyltransferase</fullName>
    </submittedName>
</protein>